<dbReference type="InterPro" id="IPR001584">
    <property type="entry name" value="Integrase_cat-core"/>
</dbReference>
<dbReference type="PANTHER" id="PTHR37984:SF5">
    <property type="entry name" value="PROTEIN NYNRIN-LIKE"/>
    <property type="match status" value="1"/>
</dbReference>
<dbReference type="InterPro" id="IPR012337">
    <property type="entry name" value="RNaseH-like_sf"/>
</dbReference>
<dbReference type="Gene3D" id="3.10.10.10">
    <property type="entry name" value="HIV Type 1 Reverse Transcriptase, subunit A, domain 1"/>
    <property type="match status" value="1"/>
</dbReference>
<dbReference type="InterPro" id="IPR043128">
    <property type="entry name" value="Rev_trsase/Diguanyl_cyclase"/>
</dbReference>
<dbReference type="InterPro" id="IPR000953">
    <property type="entry name" value="Chromo/chromo_shadow_dom"/>
</dbReference>
<dbReference type="InterPro" id="IPR041577">
    <property type="entry name" value="RT_RNaseH_2"/>
</dbReference>
<dbReference type="Gene3D" id="3.30.420.10">
    <property type="entry name" value="Ribonuclease H-like superfamily/Ribonuclease H"/>
    <property type="match status" value="1"/>
</dbReference>
<dbReference type="CDD" id="cd01647">
    <property type="entry name" value="RT_LTR"/>
    <property type="match status" value="1"/>
</dbReference>
<evidence type="ECO:0000259" key="3">
    <source>
        <dbReference type="PROSITE" id="PS50013"/>
    </source>
</evidence>
<evidence type="ECO:0000256" key="1">
    <source>
        <dbReference type="ARBA" id="ARBA00023268"/>
    </source>
</evidence>
<dbReference type="Pfam" id="PF00385">
    <property type="entry name" value="Chromo"/>
    <property type="match status" value="1"/>
</dbReference>
<dbReference type="PROSITE" id="PS50013">
    <property type="entry name" value="CHROMO_2"/>
    <property type="match status" value="1"/>
</dbReference>
<evidence type="ECO:0008006" key="7">
    <source>
        <dbReference type="Google" id="ProtNLM"/>
    </source>
</evidence>
<dbReference type="PANTHER" id="PTHR37984">
    <property type="entry name" value="PROTEIN CBG26694"/>
    <property type="match status" value="1"/>
</dbReference>
<dbReference type="FunFam" id="3.10.20.370:FF:000001">
    <property type="entry name" value="Retrovirus-related Pol polyprotein from transposon 17.6-like protein"/>
    <property type="match status" value="1"/>
</dbReference>
<dbReference type="Gene3D" id="3.30.70.270">
    <property type="match status" value="2"/>
</dbReference>
<evidence type="ECO:0000313" key="6">
    <source>
        <dbReference type="Proteomes" id="UP000027586"/>
    </source>
</evidence>
<keyword evidence="6" id="KW-1185">Reference proteome</keyword>
<dbReference type="VEuPathDB" id="FungiDB:LCOR_12217.1"/>
<comment type="caution">
    <text evidence="5">The sequence shown here is derived from an EMBL/GenBank/DDBJ whole genome shotgun (WGS) entry which is preliminary data.</text>
</comment>
<dbReference type="InterPro" id="IPR050951">
    <property type="entry name" value="Retrovirus_Pol_polyprotein"/>
</dbReference>
<sequence>MMRELEPYMQANAAIPQSSFCTVKESLIRLPTPENARVYRRQYPLPIALEPIIDDAVNTWLKNGTIIRASIDNGWNSPLTLADKKDASGKKTGKRPCLDPRLINQLLPDDRYPLPLIKQIFHRLHGATIYTTLDLKNAFHRFRIHPDDQHKTTFTHRNIQYMFQGCPFGLKPLSSKFQRVMTYIFKDMPFVETFVDDIVIHSTTFDEHIKHVKQAISALTKENLILNPAKCHFAQHTVYLLGFTISAEGKRPDPRKIEHVQQWPTPCTGKDIQSFLGIVNYFRDHIPKIAQLNAPLERLRNENSLQGLWTEEHDKHFSLLKKILCSDLILHHPDLQQPFYIATDASNTGIGAVLFQIVDNKKRYIEFAARALSSSERNYSTTRRELLAIVFALRRFHHFVWGNPFTLYTDHRSLTHLFTQSIANSMMINWFDTLLDYTFNVVHLPGTENILPDHLSRLFEGNTKRLEGDMAYKPNKLSDTTRKRITSERYASKTQRIFRVHKTENNDHERMTVPIEERNAILERSHLLGHIGAEAMVKDIHHNEGYHWPNILHDAVSYVKKCQTCQRNNISKRGYHPLRPIYAYLPGDHWAMDLAGDFEESDCHNKYLLVLVDVCTRFCLLRPIPNKEAATIAKELVKVFSDFGYPRIIQSDNGTEFKNQLLNEILENIGVDHRLTTPYHPQANGLAERWVQSSVMIIRKLIDGTSKDWDYFVPATQLALNHKISKRLNTSPFTLMFARKLNPFRDYRNDKVFKPMTEAQLLENIEHMTNIVFPAIKERTDHVIQQQKEHFDSTHNIITFTPGDHVMVKVPTRTGKLTPVYEGPYRVLRQNNGGAYELQDEMGEQLPRNYTPSELKLVDQDDLVPTDELYEVESIINHRGKPGNREYLVRWKGYGPQDDSWLTPDKFSSNKTIKTYWERRKTHSTSNDLPASTRKRKRTANETPTDKPTRRSKRSQQA</sequence>
<dbReference type="PROSITE" id="PS50994">
    <property type="entry name" value="INTEGRASE"/>
    <property type="match status" value="1"/>
</dbReference>
<dbReference type="Pfam" id="PF00665">
    <property type="entry name" value="rve"/>
    <property type="match status" value="1"/>
</dbReference>
<dbReference type="SMART" id="SM00298">
    <property type="entry name" value="CHROMO"/>
    <property type="match status" value="1"/>
</dbReference>
<dbReference type="Proteomes" id="UP000027586">
    <property type="component" value="Unassembled WGS sequence"/>
</dbReference>
<gene>
    <name evidence="5" type="ORF">LCOR_12217.1</name>
</gene>
<proteinExistence type="predicted"/>
<dbReference type="Pfam" id="PF17919">
    <property type="entry name" value="RT_RNaseH_2"/>
    <property type="match status" value="1"/>
</dbReference>
<dbReference type="InterPro" id="IPR043502">
    <property type="entry name" value="DNA/RNA_pol_sf"/>
</dbReference>
<dbReference type="SUPFAM" id="SSF54160">
    <property type="entry name" value="Chromo domain-like"/>
    <property type="match status" value="1"/>
</dbReference>
<feature type="domain" description="Chromo" evidence="3">
    <location>
        <begin position="870"/>
        <end position="928"/>
    </location>
</feature>
<dbReference type="SUPFAM" id="SSF56672">
    <property type="entry name" value="DNA/RNA polymerases"/>
    <property type="match status" value="1"/>
</dbReference>
<protein>
    <recommendedName>
        <fullName evidence="7">Retrotransposon ty3-gypsy subclass</fullName>
    </recommendedName>
</protein>
<feature type="domain" description="Integrase catalytic" evidence="4">
    <location>
        <begin position="582"/>
        <end position="740"/>
    </location>
</feature>
<evidence type="ECO:0000256" key="2">
    <source>
        <dbReference type="SAM" id="MobiDB-lite"/>
    </source>
</evidence>
<dbReference type="GO" id="GO:0015074">
    <property type="term" value="P:DNA integration"/>
    <property type="evidence" value="ECO:0007669"/>
    <property type="project" value="InterPro"/>
</dbReference>
<dbReference type="SUPFAM" id="SSF53098">
    <property type="entry name" value="Ribonuclease H-like"/>
    <property type="match status" value="1"/>
</dbReference>
<dbReference type="CDD" id="cd09274">
    <property type="entry name" value="RNase_HI_RT_Ty3"/>
    <property type="match status" value="1"/>
</dbReference>
<dbReference type="Gene3D" id="2.40.50.40">
    <property type="match status" value="1"/>
</dbReference>
<feature type="region of interest" description="Disordered" evidence="2">
    <location>
        <begin position="918"/>
        <end position="958"/>
    </location>
</feature>
<dbReference type="Gene3D" id="1.10.340.70">
    <property type="match status" value="1"/>
</dbReference>
<organism evidence="5 6">
    <name type="scientific">Lichtheimia corymbifera JMRC:FSU:9682</name>
    <dbReference type="NCBI Taxonomy" id="1263082"/>
    <lineage>
        <taxon>Eukaryota</taxon>
        <taxon>Fungi</taxon>
        <taxon>Fungi incertae sedis</taxon>
        <taxon>Mucoromycota</taxon>
        <taxon>Mucoromycotina</taxon>
        <taxon>Mucoromycetes</taxon>
        <taxon>Mucorales</taxon>
        <taxon>Lichtheimiaceae</taxon>
        <taxon>Lichtheimia</taxon>
    </lineage>
</organism>
<dbReference type="InterPro" id="IPR016197">
    <property type="entry name" value="Chromo-like_dom_sf"/>
</dbReference>
<dbReference type="InterPro" id="IPR036397">
    <property type="entry name" value="RNaseH_sf"/>
</dbReference>
<name>A0A068SHR7_9FUNG</name>
<dbReference type="GO" id="GO:0005634">
    <property type="term" value="C:nucleus"/>
    <property type="evidence" value="ECO:0007669"/>
    <property type="project" value="UniProtKB-ARBA"/>
</dbReference>
<dbReference type="AlphaFoldDB" id="A0A068SHR7"/>
<dbReference type="InterPro" id="IPR041588">
    <property type="entry name" value="Integrase_H2C2"/>
</dbReference>
<reference evidence="5" key="1">
    <citation type="submission" date="2013-08" db="EMBL/GenBank/DDBJ databases">
        <title>Gene expansion shapes genome architecture in the human pathogen Lichtheimia corymbifera: an evolutionary genomics analysis in the ancient terrestrial Mucorales (Mucoromycotina).</title>
        <authorList>
            <person name="Schwartze V.U."/>
            <person name="Winter S."/>
            <person name="Shelest E."/>
            <person name="Marcet-Houben M."/>
            <person name="Horn F."/>
            <person name="Wehner S."/>
            <person name="Hoffmann K."/>
            <person name="Riege K."/>
            <person name="Sammeth M."/>
            <person name="Nowrousian M."/>
            <person name="Valiante V."/>
            <person name="Linde J."/>
            <person name="Jacobsen I.D."/>
            <person name="Marz M."/>
            <person name="Brakhage A.A."/>
            <person name="Gabaldon T."/>
            <person name="Bocker S."/>
            <person name="Voigt K."/>
        </authorList>
    </citation>
    <scope>NUCLEOTIDE SEQUENCE [LARGE SCALE GENOMIC DNA]</scope>
    <source>
        <strain evidence="5">FSU 9682</strain>
    </source>
</reference>
<dbReference type="OrthoDB" id="10267344at2759"/>
<dbReference type="Pfam" id="PF17921">
    <property type="entry name" value="Integrase_H2C2"/>
    <property type="match status" value="1"/>
</dbReference>
<dbReference type="STRING" id="1263082.A0A068SHR7"/>
<dbReference type="EMBL" id="CBTN010000190">
    <property type="protein sequence ID" value="CDH61442.1"/>
    <property type="molecule type" value="Genomic_DNA"/>
</dbReference>
<dbReference type="Pfam" id="PF00078">
    <property type="entry name" value="RVT_1"/>
    <property type="match status" value="1"/>
</dbReference>
<evidence type="ECO:0000259" key="4">
    <source>
        <dbReference type="PROSITE" id="PS50994"/>
    </source>
</evidence>
<dbReference type="FunFam" id="3.30.70.270:FF:000020">
    <property type="entry name" value="Transposon Tf2-6 polyprotein-like Protein"/>
    <property type="match status" value="1"/>
</dbReference>
<evidence type="ECO:0000313" key="5">
    <source>
        <dbReference type="EMBL" id="CDH61442.1"/>
    </source>
</evidence>
<dbReference type="GO" id="GO:0003824">
    <property type="term" value="F:catalytic activity"/>
    <property type="evidence" value="ECO:0007669"/>
    <property type="project" value="UniProtKB-KW"/>
</dbReference>
<dbReference type="GO" id="GO:0003676">
    <property type="term" value="F:nucleic acid binding"/>
    <property type="evidence" value="ECO:0007669"/>
    <property type="project" value="InterPro"/>
</dbReference>
<accession>A0A068SHR7</accession>
<dbReference type="InterPro" id="IPR023780">
    <property type="entry name" value="Chromo_domain"/>
</dbReference>
<dbReference type="InterPro" id="IPR000477">
    <property type="entry name" value="RT_dom"/>
</dbReference>
<keyword evidence="1" id="KW-0511">Multifunctional enzyme</keyword>